<dbReference type="InterPro" id="IPR027417">
    <property type="entry name" value="P-loop_NTPase"/>
</dbReference>
<accession>A0A2H3KQ56</accession>
<proteinExistence type="predicted"/>
<dbReference type="GO" id="GO:0005524">
    <property type="term" value="F:ATP binding"/>
    <property type="evidence" value="ECO:0007669"/>
    <property type="project" value="UniProtKB-KW"/>
</dbReference>
<organism evidence="3 4">
    <name type="scientific">Candidatus Chloroploca asiatica</name>
    <dbReference type="NCBI Taxonomy" id="1506545"/>
    <lineage>
        <taxon>Bacteria</taxon>
        <taxon>Bacillati</taxon>
        <taxon>Chloroflexota</taxon>
        <taxon>Chloroflexia</taxon>
        <taxon>Chloroflexales</taxon>
        <taxon>Chloroflexineae</taxon>
        <taxon>Oscillochloridaceae</taxon>
        <taxon>Candidatus Chloroploca</taxon>
    </lineage>
</organism>
<evidence type="ECO:0000256" key="2">
    <source>
        <dbReference type="ARBA" id="ARBA00022840"/>
    </source>
</evidence>
<sequence length="422" mass="45687">MELIIFTAMDGLATHIEQFRDLAVLAPSQLDQVNRLIEGTRPPDALYLDDTRAAPLAELWRTATLARRTGVRVFVNFPGTARAALNEAQGAGLPALAERDPAVVATWLGEQLGLRPGTGLRSSAVIAVGAAKGGIGKTFATCVLAEGLRRRGLQVLVWDSDISNPGLVPAFRVPSSAPSYLHLIQRGPAHWNPTGIEPFIYQPEHTRGTAEGWGAIDFLIGSHAVARAENDVRLPDWQGFYHGTAALSGYDLIIVDTPPDYLRRPYATHVLQSGGTVILPTPPGARERMGVGHLLDHLRDHAPDSLERCTLLFIEPERGVTATVPDVAALFQRRYPQVRPLGTLPRAPRLASLADEHDGYISMLDLGPHSAFAGAVHRVADTLCVRLGLQPTLPMPRSSFWARMHARLRGDRTLAVPTPAVA</sequence>
<evidence type="ECO:0000256" key="1">
    <source>
        <dbReference type="ARBA" id="ARBA00022741"/>
    </source>
</evidence>
<dbReference type="PANTHER" id="PTHR13696:SF52">
    <property type="entry name" value="PARA FAMILY PROTEIN CT_582"/>
    <property type="match status" value="1"/>
</dbReference>
<dbReference type="InterPro" id="IPR050678">
    <property type="entry name" value="DNA_Partitioning_ATPase"/>
</dbReference>
<dbReference type="OrthoDB" id="141232at2"/>
<reference evidence="3 4" key="1">
    <citation type="submission" date="2016-05" db="EMBL/GenBank/DDBJ databases">
        <authorList>
            <person name="Lavstsen T."/>
            <person name="Jespersen J.S."/>
        </authorList>
    </citation>
    <scope>NUCLEOTIDE SEQUENCE [LARGE SCALE GENOMIC DNA]</scope>
    <source>
        <strain evidence="3 4">B7-9</strain>
    </source>
</reference>
<dbReference type="Proteomes" id="UP000220922">
    <property type="component" value="Unassembled WGS sequence"/>
</dbReference>
<evidence type="ECO:0000313" key="4">
    <source>
        <dbReference type="Proteomes" id="UP000220922"/>
    </source>
</evidence>
<gene>
    <name evidence="3" type="ORF">A9Q02_09740</name>
</gene>
<dbReference type="AlphaFoldDB" id="A0A2H3KQ56"/>
<dbReference type="Gene3D" id="3.40.50.300">
    <property type="entry name" value="P-loop containing nucleotide triphosphate hydrolases"/>
    <property type="match status" value="1"/>
</dbReference>
<comment type="caution">
    <text evidence="3">The sequence shown here is derived from an EMBL/GenBank/DDBJ whole genome shotgun (WGS) entry which is preliminary data.</text>
</comment>
<keyword evidence="4" id="KW-1185">Reference proteome</keyword>
<dbReference type="RefSeq" id="WP_097651003.1">
    <property type="nucleotide sequence ID" value="NZ_LYXE01000041.1"/>
</dbReference>
<keyword evidence="2" id="KW-0067">ATP-binding</keyword>
<evidence type="ECO:0000313" key="3">
    <source>
        <dbReference type="EMBL" id="PDW00462.1"/>
    </source>
</evidence>
<dbReference type="Pfam" id="PF10609">
    <property type="entry name" value="ParA"/>
    <property type="match status" value="1"/>
</dbReference>
<protein>
    <submittedName>
        <fullName evidence="3">Chromosome partitioning protein</fullName>
    </submittedName>
</protein>
<dbReference type="InterPro" id="IPR033756">
    <property type="entry name" value="YlxH/NBP35"/>
</dbReference>
<dbReference type="PANTHER" id="PTHR13696">
    <property type="entry name" value="P-LOOP CONTAINING NUCLEOSIDE TRIPHOSPHATE HYDROLASE"/>
    <property type="match status" value="1"/>
</dbReference>
<dbReference type="SUPFAM" id="SSF52540">
    <property type="entry name" value="P-loop containing nucleoside triphosphate hydrolases"/>
    <property type="match status" value="1"/>
</dbReference>
<name>A0A2H3KQ56_9CHLR</name>
<keyword evidence="1" id="KW-0547">Nucleotide-binding</keyword>
<dbReference type="EMBL" id="LYXE01000041">
    <property type="protein sequence ID" value="PDW00462.1"/>
    <property type="molecule type" value="Genomic_DNA"/>
</dbReference>